<name>A0A6J6I647_9ZZZZ</name>
<sequence length="54" mass="5922">MNAEYISKIVPAFKDSDVFICGPQPLVDAVKQAAVDSGIPKNRFHDEAFAFHGE</sequence>
<evidence type="ECO:0000313" key="1">
    <source>
        <dbReference type="EMBL" id="CAB4616218.1"/>
    </source>
</evidence>
<dbReference type="SUPFAM" id="SSF52343">
    <property type="entry name" value="Ferredoxin reductase-like, C-terminal NADP-linked domain"/>
    <property type="match status" value="1"/>
</dbReference>
<gene>
    <name evidence="1" type="ORF">UFOPK1854_00861</name>
</gene>
<dbReference type="EMBL" id="CAEZUT010000107">
    <property type="protein sequence ID" value="CAB4616218.1"/>
    <property type="molecule type" value="Genomic_DNA"/>
</dbReference>
<accession>A0A6J6I647</accession>
<dbReference type="Gene3D" id="3.40.50.80">
    <property type="entry name" value="Nucleotide-binding domain of ferredoxin-NADP reductase (FNR) module"/>
    <property type="match status" value="1"/>
</dbReference>
<proteinExistence type="predicted"/>
<protein>
    <submittedName>
        <fullName evidence="1">Unannotated protein</fullName>
    </submittedName>
</protein>
<dbReference type="AlphaFoldDB" id="A0A6J6I647"/>
<reference evidence="1" key="1">
    <citation type="submission" date="2020-05" db="EMBL/GenBank/DDBJ databases">
        <authorList>
            <person name="Chiriac C."/>
            <person name="Salcher M."/>
            <person name="Ghai R."/>
            <person name="Kavagutti S V."/>
        </authorList>
    </citation>
    <scope>NUCLEOTIDE SEQUENCE</scope>
</reference>
<dbReference type="InterPro" id="IPR039261">
    <property type="entry name" value="FNR_nucleotide-bd"/>
</dbReference>
<organism evidence="1">
    <name type="scientific">freshwater metagenome</name>
    <dbReference type="NCBI Taxonomy" id="449393"/>
    <lineage>
        <taxon>unclassified sequences</taxon>
        <taxon>metagenomes</taxon>
        <taxon>ecological metagenomes</taxon>
    </lineage>
</organism>